<accession>A0AAD8LEM8</accession>
<evidence type="ECO:0000313" key="3">
    <source>
        <dbReference type="Proteomes" id="UP001229421"/>
    </source>
</evidence>
<keyword evidence="1" id="KW-0812">Transmembrane</keyword>
<dbReference type="AlphaFoldDB" id="A0AAD8LEM8"/>
<proteinExistence type="predicted"/>
<gene>
    <name evidence="2" type="ORF">QVD17_03594</name>
</gene>
<keyword evidence="1" id="KW-0472">Membrane</keyword>
<feature type="transmembrane region" description="Helical" evidence="1">
    <location>
        <begin position="208"/>
        <end position="227"/>
    </location>
</feature>
<sequence>MSRGLMIPSPSVIKAAYSHRPIILNNSCSCQYPISPTHVNRFATSLPWNGNLATQNKSIIILYRRSTGPTEPSLGIHKKLDANIKNWCGKQSLPIGVAAYIVFQAVDGLVFGLLFKIFVDRFLGPIPSSEHEAAKSILGVYYPLVLSAVGSPLIVGRSFAVFSTFTFGIPYAIKRFSGNEEDMLTSMMRGFAYAVTYSWVSGMRSPNLIANIGFISALVYAFMFKAGEGTG</sequence>
<feature type="transmembrane region" description="Helical" evidence="1">
    <location>
        <begin position="97"/>
        <end position="119"/>
    </location>
</feature>
<comment type="caution">
    <text evidence="2">The sequence shown here is derived from an EMBL/GenBank/DDBJ whole genome shotgun (WGS) entry which is preliminary data.</text>
</comment>
<evidence type="ECO:0000256" key="1">
    <source>
        <dbReference type="SAM" id="Phobius"/>
    </source>
</evidence>
<dbReference type="EMBL" id="JAUHHV010000001">
    <property type="protein sequence ID" value="KAK1437796.1"/>
    <property type="molecule type" value="Genomic_DNA"/>
</dbReference>
<name>A0AAD8LEM8_TARER</name>
<keyword evidence="1" id="KW-1133">Transmembrane helix</keyword>
<feature type="transmembrane region" description="Helical" evidence="1">
    <location>
        <begin position="139"/>
        <end position="162"/>
    </location>
</feature>
<evidence type="ECO:0000313" key="2">
    <source>
        <dbReference type="EMBL" id="KAK1437796.1"/>
    </source>
</evidence>
<organism evidence="2 3">
    <name type="scientific">Tagetes erecta</name>
    <name type="common">African marigold</name>
    <dbReference type="NCBI Taxonomy" id="13708"/>
    <lineage>
        <taxon>Eukaryota</taxon>
        <taxon>Viridiplantae</taxon>
        <taxon>Streptophyta</taxon>
        <taxon>Embryophyta</taxon>
        <taxon>Tracheophyta</taxon>
        <taxon>Spermatophyta</taxon>
        <taxon>Magnoliopsida</taxon>
        <taxon>eudicotyledons</taxon>
        <taxon>Gunneridae</taxon>
        <taxon>Pentapetalae</taxon>
        <taxon>asterids</taxon>
        <taxon>campanulids</taxon>
        <taxon>Asterales</taxon>
        <taxon>Asteraceae</taxon>
        <taxon>Asteroideae</taxon>
        <taxon>Heliantheae alliance</taxon>
        <taxon>Tageteae</taxon>
        <taxon>Tagetes</taxon>
    </lineage>
</organism>
<protein>
    <submittedName>
        <fullName evidence="2">Uncharacterized protein</fullName>
    </submittedName>
</protein>
<reference evidence="2" key="1">
    <citation type="journal article" date="2023" name="bioRxiv">
        <title>Improved chromosome-level genome assembly for marigold (Tagetes erecta).</title>
        <authorList>
            <person name="Jiang F."/>
            <person name="Yuan L."/>
            <person name="Wang S."/>
            <person name="Wang H."/>
            <person name="Xu D."/>
            <person name="Wang A."/>
            <person name="Fan W."/>
        </authorList>
    </citation>
    <scope>NUCLEOTIDE SEQUENCE</scope>
    <source>
        <strain evidence="2">WSJ</strain>
        <tissue evidence="2">Leaf</tissue>
    </source>
</reference>
<keyword evidence="3" id="KW-1185">Reference proteome</keyword>
<dbReference type="Proteomes" id="UP001229421">
    <property type="component" value="Unassembled WGS sequence"/>
</dbReference>